<evidence type="ECO:0000256" key="3">
    <source>
        <dbReference type="ARBA" id="ARBA00022490"/>
    </source>
</evidence>
<dbReference type="OrthoDB" id="24683at2759"/>
<dbReference type="InterPro" id="IPR013087">
    <property type="entry name" value="Znf_C2H2_type"/>
</dbReference>
<name>A0A9N8ZQL2_9GLOM</name>
<evidence type="ECO:0000256" key="7">
    <source>
        <dbReference type="ARBA" id="ARBA00022833"/>
    </source>
</evidence>
<keyword evidence="7" id="KW-0862">Zinc</keyword>
<keyword evidence="6 10" id="KW-0863">Zinc-finger</keyword>
<evidence type="ECO:0000256" key="5">
    <source>
        <dbReference type="ARBA" id="ARBA00022723"/>
    </source>
</evidence>
<gene>
    <name evidence="13" type="ORF">AGERDE_LOCUS4369</name>
</gene>
<sequence>MGRIRRSRTHKGNKDHSKKYRTRKYTKDLDQIHDDLLKLEGKNSSEKLHQGQEQPPHDIDPDLPGLGQHYCIACARYFIDANALTEHYRGKWLIHVLNLAKHIHSALSAYSPCDSDRIKLLKEAPYTQVEAEAAVGLTTENVRVRLMDEIVV</sequence>
<feature type="compositionally biased region" description="Basic residues" evidence="11">
    <location>
        <begin position="1"/>
        <end position="24"/>
    </location>
</feature>
<organism evidence="13 14">
    <name type="scientific">Ambispora gerdemannii</name>
    <dbReference type="NCBI Taxonomy" id="144530"/>
    <lineage>
        <taxon>Eukaryota</taxon>
        <taxon>Fungi</taxon>
        <taxon>Fungi incertae sedis</taxon>
        <taxon>Mucoromycota</taxon>
        <taxon>Glomeromycotina</taxon>
        <taxon>Glomeromycetes</taxon>
        <taxon>Archaeosporales</taxon>
        <taxon>Ambisporaceae</taxon>
        <taxon>Ambispora</taxon>
    </lineage>
</organism>
<dbReference type="Proteomes" id="UP000789831">
    <property type="component" value="Unassembled WGS sequence"/>
</dbReference>
<feature type="region of interest" description="Disordered" evidence="11">
    <location>
        <begin position="1"/>
        <end position="27"/>
    </location>
</feature>
<evidence type="ECO:0000256" key="9">
    <source>
        <dbReference type="ARBA" id="ARBA00038064"/>
    </source>
</evidence>
<evidence type="ECO:0000256" key="10">
    <source>
        <dbReference type="PROSITE-ProRule" id="PRU00042"/>
    </source>
</evidence>
<proteinExistence type="inferred from homology"/>
<keyword evidence="14" id="KW-1185">Reference proteome</keyword>
<dbReference type="AlphaFoldDB" id="A0A9N8ZQL2"/>
<dbReference type="PROSITE" id="PS50157">
    <property type="entry name" value="ZINC_FINGER_C2H2_2"/>
    <property type="match status" value="1"/>
</dbReference>
<evidence type="ECO:0000256" key="6">
    <source>
        <dbReference type="ARBA" id="ARBA00022771"/>
    </source>
</evidence>
<accession>A0A9N8ZQL2</accession>
<feature type="domain" description="C2H2-type" evidence="12">
    <location>
        <begin position="69"/>
        <end position="95"/>
    </location>
</feature>
<reference evidence="13" key="1">
    <citation type="submission" date="2021-06" db="EMBL/GenBank/DDBJ databases">
        <authorList>
            <person name="Kallberg Y."/>
            <person name="Tangrot J."/>
            <person name="Rosling A."/>
        </authorList>
    </citation>
    <scope>NUCLEOTIDE SEQUENCE</scope>
    <source>
        <strain evidence="13">MT106</strain>
    </source>
</reference>
<keyword evidence="8" id="KW-0539">Nucleus</keyword>
<dbReference type="GO" id="GO:0042254">
    <property type="term" value="P:ribosome biogenesis"/>
    <property type="evidence" value="ECO:0007669"/>
    <property type="project" value="UniProtKB-KW"/>
</dbReference>
<evidence type="ECO:0000313" key="14">
    <source>
        <dbReference type="Proteomes" id="UP000789831"/>
    </source>
</evidence>
<dbReference type="Pfam" id="PF12171">
    <property type="entry name" value="zf-C2H2_jaz"/>
    <property type="match status" value="1"/>
</dbReference>
<keyword evidence="5" id="KW-0479">Metal-binding</keyword>
<evidence type="ECO:0000256" key="1">
    <source>
        <dbReference type="ARBA" id="ARBA00004123"/>
    </source>
</evidence>
<dbReference type="GO" id="GO:0008270">
    <property type="term" value="F:zinc ion binding"/>
    <property type="evidence" value="ECO:0007669"/>
    <property type="project" value="UniProtKB-KW"/>
</dbReference>
<protein>
    <submittedName>
        <fullName evidence="13">2499_t:CDS:1</fullName>
    </submittedName>
</protein>
<evidence type="ECO:0000259" key="12">
    <source>
        <dbReference type="PROSITE" id="PS50157"/>
    </source>
</evidence>
<dbReference type="InterPro" id="IPR051879">
    <property type="entry name" value="C2H2-ZF_Maturation_Protein"/>
</dbReference>
<dbReference type="InterPro" id="IPR036236">
    <property type="entry name" value="Znf_C2H2_sf"/>
</dbReference>
<keyword evidence="3" id="KW-0963">Cytoplasm</keyword>
<evidence type="ECO:0000256" key="11">
    <source>
        <dbReference type="SAM" id="MobiDB-lite"/>
    </source>
</evidence>
<comment type="subcellular location">
    <subcellularLocation>
        <location evidence="2">Cytoplasm</location>
    </subcellularLocation>
    <subcellularLocation>
        <location evidence="1">Nucleus</location>
    </subcellularLocation>
</comment>
<comment type="caution">
    <text evidence="13">The sequence shown here is derived from an EMBL/GenBank/DDBJ whole genome shotgun (WGS) entry which is preliminary data.</text>
</comment>
<dbReference type="GO" id="GO:0005737">
    <property type="term" value="C:cytoplasm"/>
    <property type="evidence" value="ECO:0007669"/>
    <property type="project" value="UniProtKB-SubCell"/>
</dbReference>
<dbReference type="SUPFAM" id="SSF57667">
    <property type="entry name" value="beta-beta-alpha zinc fingers"/>
    <property type="match status" value="1"/>
</dbReference>
<dbReference type="PANTHER" id="PTHR46095:SF1">
    <property type="entry name" value="ZINC FINGER PROTEIN 593"/>
    <property type="match status" value="1"/>
</dbReference>
<comment type="similarity">
    <text evidence="9">Belongs to the ZNF593/BUD20 C2H2-type zinc-finger protein family.</text>
</comment>
<dbReference type="PANTHER" id="PTHR46095">
    <property type="entry name" value="ZINC FINGER PROTEIN 593"/>
    <property type="match status" value="1"/>
</dbReference>
<dbReference type="Gene3D" id="3.30.160.60">
    <property type="entry name" value="Classic Zinc Finger"/>
    <property type="match status" value="1"/>
</dbReference>
<keyword evidence="4" id="KW-0690">Ribosome biogenesis</keyword>
<dbReference type="InterPro" id="IPR022755">
    <property type="entry name" value="Znf_C2H2_jaz"/>
</dbReference>
<evidence type="ECO:0000256" key="2">
    <source>
        <dbReference type="ARBA" id="ARBA00004496"/>
    </source>
</evidence>
<dbReference type="GO" id="GO:0005634">
    <property type="term" value="C:nucleus"/>
    <property type="evidence" value="ECO:0007669"/>
    <property type="project" value="UniProtKB-SubCell"/>
</dbReference>
<evidence type="ECO:0000256" key="8">
    <source>
        <dbReference type="ARBA" id="ARBA00023242"/>
    </source>
</evidence>
<evidence type="ECO:0000313" key="13">
    <source>
        <dbReference type="EMBL" id="CAG8503540.1"/>
    </source>
</evidence>
<dbReference type="EMBL" id="CAJVPL010000497">
    <property type="protein sequence ID" value="CAG8503540.1"/>
    <property type="molecule type" value="Genomic_DNA"/>
</dbReference>
<evidence type="ECO:0000256" key="4">
    <source>
        <dbReference type="ARBA" id="ARBA00022517"/>
    </source>
</evidence>